<dbReference type="Pfam" id="PF17932">
    <property type="entry name" value="TetR_C_24"/>
    <property type="match status" value="1"/>
</dbReference>
<dbReference type="RefSeq" id="WP_343839370.1">
    <property type="nucleotide sequence ID" value="NZ_BAAADO010000003.1"/>
</dbReference>
<dbReference type="SUPFAM" id="SSF48498">
    <property type="entry name" value="Tetracyclin repressor-like, C-terminal domain"/>
    <property type="match status" value="1"/>
</dbReference>
<dbReference type="InterPro" id="IPR001647">
    <property type="entry name" value="HTH_TetR"/>
</dbReference>
<dbReference type="EMBL" id="BAAADO010000003">
    <property type="protein sequence ID" value="GAA0490034.1"/>
    <property type="molecule type" value="Genomic_DNA"/>
</dbReference>
<keyword evidence="2 3" id="KW-0238">DNA-binding</keyword>
<protein>
    <submittedName>
        <fullName evidence="5">TetR/AcrR family transcriptional regulator</fullName>
    </submittedName>
</protein>
<comment type="caution">
    <text evidence="5">The sequence shown here is derived from an EMBL/GenBank/DDBJ whole genome shotgun (WGS) entry which is preliminary data.</text>
</comment>
<proteinExistence type="predicted"/>
<dbReference type="InterPro" id="IPR036271">
    <property type="entry name" value="Tet_transcr_reg_TetR-rel_C_sf"/>
</dbReference>
<dbReference type="Gene3D" id="1.10.357.10">
    <property type="entry name" value="Tetracycline Repressor, domain 2"/>
    <property type="match status" value="1"/>
</dbReference>
<reference evidence="5 6" key="1">
    <citation type="journal article" date="2019" name="Int. J. Syst. Evol. Microbiol.">
        <title>The Global Catalogue of Microorganisms (GCM) 10K type strain sequencing project: providing services to taxonomists for standard genome sequencing and annotation.</title>
        <authorList>
            <consortium name="The Broad Institute Genomics Platform"/>
            <consortium name="The Broad Institute Genome Sequencing Center for Infectious Disease"/>
            <person name="Wu L."/>
            <person name="Ma J."/>
        </authorList>
    </citation>
    <scope>NUCLEOTIDE SEQUENCE [LARGE SCALE GENOMIC DNA]</scope>
    <source>
        <strain evidence="5 6">JCM 12389</strain>
    </source>
</reference>
<dbReference type="PRINTS" id="PR00455">
    <property type="entry name" value="HTHTETR"/>
</dbReference>
<evidence type="ECO:0000256" key="1">
    <source>
        <dbReference type="ARBA" id="ARBA00022491"/>
    </source>
</evidence>
<dbReference type="SUPFAM" id="SSF46689">
    <property type="entry name" value="Homeodomain-like"/>
    <property type="match status" value="1"/>
</dbReference>
<dbReference type="InterPro" id="IPR009057">
    <property type="entry name" value="Homeodomain-like_sf"/>
</dbReference>
<name>A0ABN1B4F1_9BACI</name>
<accession>A0ABN1B4F1</accession>
<evidence type="ECO:0000259" key="4">
    <source>
        <dbReference type="PROSITE" id="PS50977"/>
    </source>
</evidence>
<feature type="DNA-binding region" description="H-T-H motif" evidence="3">
    <location>
        <begin position="22"/>
        <end position="41"/>
    </location>
</feature>
<dbReference type="PANTHER" id="PTHR43479:SF11">
    <property type="entry name" value="ACREF_ENVCD OPERON REPRESSOR-RELATED"/>
    <property type="match status" value="1"/>
</dbReference>
<evidence type="ECO:0000256" key="3">
    <source>
        <dbReference type="PROSITE-ProRule" id="PRU00335"/>
    </source>
</evidence>
<organism evidence="5 6">
    <name type="scientific">Salinibacillus aidingensis</name>
    <dbReference type="NCBI Taxonomy" id="237684"/>
    <lineage>
        <taxon>Bacteria</taxon>
        <taxon>Bacillati</taxon>
        <taxon>Bacillota</taxon>
        <taxon>Bacilli</taxon>
        <taxon>Bacillales</taxon>
        <taxon>Bacillaceae</taxon>
        <taxon>Salinibacillus</taxon>
    </lineage>
</organism>
<dbReference type="InterPro" id="IPR041490">
    <property type="entry name" value="KstR2_TetR_C"/>
</dbReference>
<dbReference type="InterPro" id="IPR050624">
    <property type="entry name" value="HTH-type_Tx_Regulator"/>
</dbReference>
<dbReference type="InterPro" id="IPR023772">
    <property type="entry name" value="DNA-bd_HTH_TetR-type_CS"/>
</dbReference>
<dbReference type="Proteomes" id="UP001500880">
    <property type="component" value="Unassembled WGS sequence"/>
</dbReference>
<gene>
    <name evidence="5" type="ORF">GCM10008986_14950</name>
</gene>
<evidence type="ECO:0000313" key="5">
    <source>
        <dbReference type="EMBL" id="GAA0490034.1"/>
    </source>
</evidence>
<keyword evidence="6" id="KW-1185">Reference proteome</keyword>
<dbReference type="PROSITE" id="PS50977">
    <property type="entry name" value="HTH_TETR_2"/>
    <property type="match status" value="1"/>
</dbReference>
<dbReference type="Pfam" id="PF00440">
    <property type="entry name" value="TetR_N"/>
    <property type="match status" value="1"/>
</dbReference>
<evidence type="ECO:0000256" key="2">
    <source>
        <dbReference type="ARBA" id="ARBA00023125"/>
    </source>
</evidence>
<sequence>MKNQIIQACVEAFEKKGFSETSIQEIVDRLGVTKGTFYYYFASKEQVLMTIHRRYIDELLIQQKELVRRADVSYTEKLYGLIRVLISNITPLGNSARVFHREYRHLNETHMKEVREKRNQVRLIVEEVIRDGIKAKEFRQDLKADIVTLGILGICNWSYQWFQSDGMFTDLEVADIFIDMISRGIEYS</sequence>
<evidence type="ECO:0000313" key="6">
    <source>
        <dbReference type="Proteomes" id="UP001500880"/>
    </source>
</evidence>
<keyword evidence="1" id="KW-0678">Repressor</keyword>
<dbReference type="PROSITE" id="PS01081">
    <property type="entry name" value="HTH_TETR_1"/>
    <property type="match status" value="1"/>
</dbReference>
<dbReference type="Gene3D" id="1.10.10.60">
    <property type="entry name" value="Homeodomain-like"/>
    <property type="match status" value="1"/>
</dbReference>
<dbReference type="PANTHER" id="PTHR43479">
    <property type="entry name" value="ACREF/ENVCD OPERON REPRESSOR-RELATED"/>
    <property type="match status" value="1"/>
</dbReference>
<feature type="domain" description="HTH tetR-type" evidence="4">
    <location>
        <begin position="1"/>
        <end position="59"/>
    </location>
</feature>